<evidence type="ECO:0000313" key="9">
    <source>
        <dbReference type="Proteomes" id="UP000321436"/>
    </source>
</evidence>
<dbReference type="InterPro" id="IPR013785">
    <property type="entry name" value="Aldolase_TIM"/>
</dbReference>
<evidence type="ECO:0000313" key="8">
    <source>
        <dbReference type="EMBL" id="GEP96207.1"/>
    </source>
</evidence>
<dbReference type="SMART" id="SM01130">
    <property type="entry name" value="DHDPS"/>
    <property type="match status" value="1"/>
</dbReference>
<dbReference type="GO" id="GO:0005737">
    <property type="term" value="C:cytoplasm"/>
    <property type="evidence" value="ECO:0007669"/>
    <property type="project" value="UniProtKB-SubCell"/>
</dbReference>
<organism evidence="8 9">
    <name type="scientific">Chitinophaga cymbidii</name>
    <dbReference type="NCBI Taxonomy" id="1096750"/>
    <lineage>
        <taxon>Bacteria</taxon>
        <taxon>Pseudomonadati</taxon>
        <taxon>Bacteroidota</taxon>
        <taxon>Chitinophagia</taxon>
        <taxon>Chitinophagales</taxon>
        <taxon>Chitinophagaceae</taxon>
        <taxon>Chitinophaga</taxon>
    </lineage>
</organism>
<keyword evidence="3 5" id="KW-0456">Lyase</keyword>
<feature type="active site" description="Proton donor/acceptor" evidence="6">
    <location>
        <position position="137"/>
    </location>
</feature>
<dbReference type="AlphaFoldDB" id="A0A512RKI4"/>
<sequence>MIRIEGLIAAIFTPFNEDGSLNLPMIPAIVDKMAGDGMAGVFVCGTNGEGPNMTVAERMDLSKAVVQAANKRLKVFVHVGHTSIEESRKLAAHAAHIGADAISAVAAFYFKPTSVRNLVESIGSIAAAAPELPFYYYHIPVLTGVGMDMVEFLRLSQDAIPNLAGIKYTAPTLQEYQACVNFNNGQYDILYGTDEMLLPALSVGAKGAIGSTYSFAGPLYLQIMKLFSSGKLDAAQQLQLQCVEMIRRFLKYPSLPAQRAIMQILGWNIGPCRLPLKPLNAEEVADLKASLDDMGFLDLLAPVTEQTNHA</sequence>
<dbReference type="PANTHER" id="PTHR12128:SF21">
    <property type="entry name" value="N-ACETYLNEURAMINATE LYASE"/>
    <property type="match status" value="1"/>
</dbReference>
<comment type="subcellular location">
    <subcellularLocation>
        <location evidence="1">Cytoplasm</location>
    </subcellularLocation>
</comment>
<name>A0A512RKI4_9BACT</name>
<comment type="caution">
    <text evidence="8">The sequence shown here is derived from an EMBL/GenBank/DDBJ whole genome shotgun (WGS) entry which is preliminary data.</text>
</comment>
<gene>
    <name evidence="8" type="primary">nanA_2</name>
    <name evidence="8" type="ORF">CCY01nite_24670</name>
</gene>
<comment type="similarity">
    <text evidence="5">Belongs to the DapA family.</text>
</comment>
<accession>A0A512RKI4</accession>
<evidence type="ECO:0000256" key="1">
    <source>
        <dbReference type="ARBA" id="ARBA00004496"/>
    </source>
</evidence>
<evidence type="ECO:0000256" key="3">
    <source>
        <dbReference type="ARBA" id="ARBA00023239"/>
    </source>
</evidence>
<evidence type="ECO:0000256" key="2">
    <source>
        <dbReference type="ARBA" id="ARBA00022490"/>
    </source>
</evidence>
<dbReference type="Pfam" id="PF00701">
    <property type="entry name" value="DHDPS"/>
    <property type="match status" value="1"/>
</dbReference>
<feature type="active site" description="Schiff-base intermediate with substrate" evidence="6">
    <location>
        <position position="167"/>
    </location>
</feature>
<dbReference type="GO" id="GO:0016829">
    <property type="term" value="F:lyase activity"/>
    <property type="evidence" value="ECO:0007669"/>
    <property type="project" value="UniProtKB-KW"/>
</dbReference>
<keyword evidence="2" id="KW-0963">Cytoplasm</keyword>
<evidence type="ECO:0000256" key="6">
    <source>
        <dbReference type="PIRSR" id="PIRSR001365-1"/>
    </source>
</evidence>
<evidence type="ECO:0000256" key="4">
    <source>
        <dbReference type="ARBA" id="ARBA00023277"/>
    </source>
</evidence>
<dbReference type="SUPFAM" id="SSF51569">
    <property type="entry name" value="Aldolase"/>
    <property type="match status" value="1"/>
</dbReference>
<dbReference type="PANTHER" id="PTHR12128">
    <property type="entry name" value="DIHYDRODIPICOLINATE SYNTHASE"/>
    <property type="match status" value="1"/>
</dbReference>
<keyword evidence="4" id="KW-0119">Carbohydrate metabolism</keyword>
<proteinExistence type="inferred from homology"/>
<feature type="binding site" evidence="7">
    <location>
        <position position="209"/>
    </location>
    <ligand>
        <name>pyruvate</name>
        <dbReference type="ChEBI" id="CHEBI:15361"/>
    </ligand>
</feature>
<dbReference type="PIRSF" id="PIRSF001365">
    <property type="entry name" value="DHDPS"/>
    <property type="match status" value="1"/>
</dbReference>
<dbReference type="Gene3D" id="3.20.20.70">
    <property type="entry name" value="Aldolase class I"/>
    <property type="match status" value="1"/>
</dbReference>
<keyword evidence="9" id="KW-1185">Reference proteome</keyword>
<dbReference type="RefSeq" id="WP_146861836.1">
    <property type="nucleotide sequence ID" value="NZ_BKAU01000002.1"/>
</dbReference>
<dbReference type="OrthoDB" id="9778880at2"/>
<dbReference type="InterPro" id="IPR002220">
    <property type="entry name" value="DapA-like"/>
</dbReference>
<dbReference type="Proteomes" id="UP000321436">
    <property type="component" value="Unassembled WGS sequence"/>
</dbReference>
<dbReference type="EMBL" id="BKAU01000002">
    <property type="protein sequence ID" value="GEP96207.1"/>
    <property type="molecule type" value="Genomic_DNA"/>
</dbReference>
<evidence type="ECO:0000256" key="5">
    <source>
        <dbReference type="PIRNR" id="PIRNR001365"/>
    </source>
</evidence>
<evidence type="ECO:0000256" key="7">
    <source>
        <dbReference type="PIRSR" id="PIRSR001365-2"/>
    </source>
</evidence>
<dbReference type="PRINTS" id="PR00146">
    <property type="entry name" value="DHPICSNTHASE"/>
</dbReference>
<reference evidence="8 9" key="1">
    <citation type="submission" date="2019-07" db="EMBL/GenBank/DDBJ databases">
        <title>Whole genome shotgun sequence of Chitinophaga cymbidii NBRC 109752.</title>
        <authorList>
            <person name="Hosoyama A."/>
            <person name="Uohara A."/>
            <person name="Ohji S."/>
            <person name="Ichikawa N."/>
        </authorList>
    </citation>
    <scope>NUCLEOTIDE SEQUENCE [LARGE SCALE GENOMIC DNA]</scope>
    <source>
        <strain evidence="8 9">NBRC 109752</strain>
    </source>
</reference>
<protein>
    <submittedName>
        <fullName evidence="8">N-acetylneuraminate lyase</fullName>
    </submittedName>
</protein>